<dbReference type="InterPro" id="IPR011893">
    <property type="entry name" value="Selenoprotein_Rdx-typ"/>
</dbReference>
<dbReference type="SUPFAM" id="SSF52833">
    <property type="entry name" value="Thioredoxin-like"/>
    <property type="match status" value="1"/>
</dbReference>
<dbReference type="Proteomes" id="UP000800092">
    <property type="component" value="Unassembled WGS sequence"/>
</dbReference>
<sequence length="179" mass="19584">MSEAQTAPSSTHVAPVQVPRIAIKYCTQCKWMLRAAYFGQELLSTFGTTIGEVALIPATGGIFTVKLLHNLRIATSQPATSVSSAIESSGSGINDHADQSSQEASIREVLIWDRKAEGGFPETKVLKQRIRDHLEPDRNLGHSDTKEKQKASQAKEQDNKQGEDEGEESGKIEECEDCK</sequence>
<dbReference type="PANTHER" id="PTHR36417:SF2">
    <property type="entry name" value="SELENOPROTEIN DOMAIN PROTEIN (AFU_ORTHOLOGUE AFUA_1G05220)"/>
    <property type="match status" value="1"/>
</dbReference>
<evidence type="ECO:0000256" key="2">
    <source>
        <dbReference type="SAM" id="MobiDB-lite"/>
    </source>
</evidence>
<name>A0A6A6H577_VIRVR</name>
<proteinExistence type="predicted"/>
<keyword evidence="4" id="KW-1185">Reference proteome</keyword>
<accession>A0A6A6H577</accession>
<feature type="compositionally biased region" description="Basic and acidic residues" evidence="2">
    <location>
        <begin position="129"/>
        <end position="179"/>
    </location>
</feature>
<dbReference type="PANTHER" id="PTHR36417">
    <property type="entry name" value="SELENOPROTEIN DOMAIN PROTEIN (AFU_ORTHOLOGUE AFUA_1G05220)"/>
    <property type="match status" value="1"/>
</dbReference>
<dbReference type="Pfam" id="PF10262">
    <property type="entry name" value="Rdx"/>
    <property type="match status" value="1"/>
</dbReference>
<reference evidence="3" key="1">
    <citation type="journal article" date="2020" name="Stud. Mycol.">
        <title>101 Dothideomycetes genomes: a test case for predicting lifestyles and emergence of pathogens.</title>
        <authorList>
            <person name="Haridas S."/>
            <person name="Albert R."/>
            <person name="Binder M."/>
            <person name="Bloem J."/>
            <person name="Labutti K."/>
            <person name="Salamov A."/>
            <person name="Andreopoulos B."/>
            <person name="Baker S."/>
            <person name="Barry K."/>
            <person name="Bills G."/>
            <person name="Bluhm B."/>
            <person name="Cannon C."/>
            <person name="Castanera R."/>
            <person name="Culley D."/>
            <person name="Daum C."/>
            <person name="Ezra D."/>
            <person name="Gonzalez J."/>
            <person name="Henrissat B."/>
            <person name="Kuo A."/>
            <person name="Liang C."/>
            <person name="Lipzen A."/>
            <person name="Lutzoni F."/>
            <person name="Magnuson J."/>
            <person name="Mondo S."/>
            <person name="Nolan M."/>
            <person name="Ohm R."/>
            <person name="Pangilinan J."/>
            <person name="Park H.-J."/>
            <person name="Ramirez L."/>
            <person name="Alfaro M."/>
            <person name="Sun H."/>
            <person name="Tritt A."/>
            <person name="Yoshinaga Y."/>
            <person name="Zwiers L.-H."/>
            <person name="Turgeon B."/>
            <person name="Goodwin S."/>
            <person name="Spatafora J."/>
            <person name="Crous P."/>
            <person name="Grigoriev I."/>
        </authorList>
    </citation>
    <scope>NUCLEOTIDE SEQUENCE</scope>
    <source>
        <strain evidence="3">Tuck. ex Michener</strain>
    </source>
</reference>
<dbReference type="OrthoDB" id="60822at2759"/>
<dbReference type="EMBL" id="ML991811">
    <property type="protein sequence ID" value="KAF2232968.1"/>
    <property type="molecule type" value="Genomic_DNA"/>
</dbReference>
<dbReference type="Gene3D" id="3.40.30.10">
    <property type="entry name" value="Glutaredoxin"/>
    <property type="match status" value="1"/>
</dbReference>
<protein>
    <submittedName>
        <fullName evidence="3">Uncharacterized protein</fullName>
    </submittedName>
</protein>
<evidence type="ECO:0000256" key="1">
    <source>
        <dbReference type="ARBA" id="ARBA00023284"/>
    </source>
</evidence>
<evidence type="ECO:0000313" key="3">
    <source>
        <dbReference type="EMBL" id="KAF2232968.1"/>
    </source>
</evidence>
<dbReference type="AlphaFoldDB" id="A0A6A6H577"/>
<gene>
    <name evidence="3" type="ORF">EV356DRAFT_534254</name>
</gene>
<organism evidence="3 4">
    <name type="scientific">Viridothelium virens</name>
    <name type="common">Speckled blister lichen</name>
    <name type="synonym">Trypethelium virens</name>
    <dbReference type="NCBI Taxonomy" id="1048519"/>
    <lineage>
        <taxon>Eukaryota</taxon>
        <taxon>Fungi</taxon>
        <taxon>Dikarya</taxon>
        <taxon>Ascomycota</taxon>
        <taxon>Pezizomycotina</taxon>
        <taxon>Dothideomycetes</taxon>
        <taxon>Dothideomycetes incertae sedis</taxon>
        <taxon>Trypetheliales</taxon>
        <taxon>Trypetheliaceae</taxon>
        <taxon>Viridothelium</taxon>
    </lineage>
</organism>
<feature type="region of interest" description="Disordered" evidence="2">
    <location>
        <begin position="128"/>
        <end position="179"/>
    </location>
</feature>
<dbReference type="InterPro" id="IPR036249">
    <property type="entry name" value="Thioredoxin-like_sf"/>
</dbReference>
<evidence type="ECO:0000313" key="4">
    <source>
        <dbReference type="Proteomes" id="UP000800092"/>
    </source>
</evidence>
<keyword evidence="1" id="KW-0676">Redox-active center</keyword>